<dbReference type="EMBL" id="JASWJB010000349">
    <property type="protein sequence ID" value="KAK2591264.1"/>
    <property type="molecule type" value="Genomic_DNA"/>
</dbReference>
<protein>
    <recommendedName>
        <fullName evidence="4">BZIP domain-containing protein</fullName>
    </recommendedName>
</protein>
<accession>A0AAJ0CE01</accession>
<comment type="caution">
    <text evidence="2">The sequence shown here is derived from an EMBL/GenBank/DDBJ whole genome shotgun (WGS) entry which is preliminary data.</text>
</comment>
<evidence type="ECO:0000313" key="2">
    <source>
        <dbReference type="EMBL" id="KAK2591264.1"/>
    </source>
</evidence>
<dbReference type="AlphaFoldDB" id="A0AAJ0CE01"/>
<dbReference type="PANTHER" id="PTHR42070:SF1">
    <property type="entry name" value="FILAMENT ASSOCIATED PROTEIN, PUTATIVE (AFU_ORTHOLOGUE AFUA_8G06630)-RELATED"/>
    <property type="match status" value="1"/>
</dbReference>
<dbReference type="Proteomes" id="UP001251528">
    <property type="component" value="Unassembled WGS sequence"/>
</dbReference>
<dbReference type="CDD" id="cd14688">
    <property type="entry name" value="bZIP_YAP"/>
    <property type="match status" value="1"/>
</dbReference>
<dbReference type="PANTHER" id="PTHR42070">
    <property type="entry name" value="FILAMENT ASSOCIATED PROTEIN, PUTATIVE (AFU_ORTHOLOGUE AFUA_8G06630)-RELATED"/>
    <property type="match status" value="1"/>
</dbReference>
<reference evidence="2" key="1">
    <citation type="submission" date="2023-06" db="EMBL/GenBank/DDBJ databases">
        <title>Conoideocrella luteorostrata (Hypocreales: Clavicipitaceae), a potential biocontrol fungus for elongate hemlock scale in United States Christmas tree production areas.</title>
        <authorList>
            <person name="Barrett H."/>
            <person name="Lovett B."/>
            <person name="Macias A.M."/>
            <person name="Stajich J.E."/>
            <person name="Kasson M.T."/>
        </authorList>
    </citation>
    <scope>NUCLEOTIDE SEQUENCE</scope>
    <source>
        <strain evidence="2">ARSEF 14590</strain>
    </source>
</reference>
<proteinExistence type="predicted"/>
<evidence type="ECO:0000313" key="3">
    <source>
        <dbReference type="Proteomes" id="UP001251528"/>
    </source>
</evidence>
<keyword evidence="3" id="KW-1185">Reference proteome</keyword>
<feature type="compositionally biased region" description="Polar residues" evidence="1">
    <location>
        <begin position="74"/>
        <end position="85"/>
    </location>
</feature>
<gene>
    <name evidence="2" type="ORF">QQS21_011045</name>
</gene>
<name>A0AAJ0CE01_9HYPO</name>
<sequence length="278" mass="31305">MNQKVTRTMGSPQVLKWSTKQANNAARVRENQRRHREKVRNYIAHLESRLAESQTRLREAELTIKLLTEELDTSTAAKQPMNQTAKRPHTRPKVSINSYDTTRRIRTLSPVLSTCATARHRTEHSEYADGTVPSVTRCIVDEQHDSPRPMAVLPDTATSTENQLSSDQELLNIGASSMLPSKSMTMDPLYYDTKAEVEAYPEMLPSRTNESTTRCRDAYMMIAEQNFAGLDASTVCNWLRPGFRRPAVAQDGCRVNNQLLFALLDHISSSGIPVTVRS</sequence>
<evidence type="ECO:0000256" key="1">
    <source>
        <dbReference type="SAM" id="MobiDB-lite"/>
    </source>
</evidence>
<evidence type="ECO:0008006" key="4">
    <source>
        <dbReference type="Google" id="ProtNLM"/>
    </source>
</evidence>
<organism evidence="2 3">
    <name type="scientific">Conoideocrella luteorostrata</name>
    <dbReference type="NCBI Taxonomy" id="1105319"/>
    <lineage>
        <taxon>Eukaryota</taxon>
        <taxon>Fungi</taxon>
        <taxon>Dikarya</taxon>
        <taxon>Ascomycota</taxon>
        <taxon>Pezizomycotina</taxon>
        <taxon>Sordariomycetes</taxon>
        <taxon>Hypocreomycetidae</taxon>
        <taxon>Hypocreales</taxon>
        <taxon>Clavicipitaceae</taxon>
        <taxon>Conoideocrella</taxon>
    </lineage>
</organism>
<feature type="region of interest" description="Disordered" evidence="1">
    <location>
        <begin position="74"/>
        <end position="94"/>
    </location>
</feature>